<evidence type="ECO:0000256" key="2">
    <source>
        <dbReference type="ARBA" id="ARBA00012838"/>
    </source>
</evidence>
<keyword evidence="7 10" id="KW-0648">Protein biosynthesis</keyword>
<evidence type="ECO:0000259" key="11">
    <source>
        <dbReference type="Pfam" id="PF09334"/>
    </source>
</evidence>
<dbReference type="CDD" id="cd07957">
    <property type="entry name" value="Anticodon_Ia_Met"/>
    <property type="match status" value="1"/>
</dbReference>
<dbReference type="SUPFAM" id="SSF47323">
    <property type="entry name" value="Anticodon-binding domain of a subclass of class I aminoacyl-tRNA synthetases"/>
    <property type="match status" value="1"/>
</dbReference>
<evidence type="ECO:0000256" key="5">
    <source>
        <dbReference type="ARBA" id="ARBA00022741"/>
    </source>
</evidence>
<evidence type="ECO:0000256" key="1">
    <source>
        <dbReference type="ARBA" id="ARBA00003314"/>
    </source>
</evidence>
<dbReference type="Gene3D" id="3.40.50.620">
    <property type="entry name" value="HUPs"/>
    <property type="match status" value="1"/>
</dbReference>
<dbReference type="Gene3D" id="1.10.730.10">
    <property type="entry name" value="Isoleucyl-tRNA Synthetase, Domain 1"/>
    <property type="match status" value="1"/>
</dbReference>
<dbReference type="EC" id="6.1.1.10" evidence="2"/>
<reference evidence="14" key="1">
    <citation type="journal article" date="2019" name="Int. J. Syst. Evol. Microbiol.">
        <title>The Global Catalogue of Microorganisms (GCM) 10K type strain sequencing project: providing services to taxonomists for standard genome sequencing and annotation.</title>
        <authorList>
            <consortium name="The Broad Institute Genomics Platform"/>
            <consortium name="The Broad Institute Genome Sequencing Center for Infectious Disease"/>
            <person name="Wu L."/>
            <person name="Ma J."/>
        </authorList>
    </citation>
    <scope>NUCLEOTIDE SEQUENCE [LARGE SCALE GENOMIC DNA]</scope>
    <source>
        <strain evidence="14">JCM 30346</strain>
    </source>
</reference>
<dbReference type="Pfam" id="PF19303">
    <property type="entry name" value="Anticodon_3"/>
    <property type="match status" value="1"/>
</dbReference>
<evidence type="ECO:0000256" key="10">
    <source>
        <dbReference type="RuleBase" id="RU363039"/>
    </source>
</evidence>
<evidence type="ECO:0000256" key="7">
    <source>
        <dbReference type="ARBA" id="ARBA00022917"/>
    </source>
</evidence>
<dbReference type="InterPro" id="IPR014729">
    <property type="entry name" value="Rossmann-like_a/b/a_fold"/>
</dbReference>
<keyword evidence="6 10" id="KW-0067">ATP-binding</keyword>
<gene>
    <name evidence="13" type="primary">metG</name>
    <name evidence="13" type="ORF">ACFP1K_14075</name>
</gene>
<sequence length="506" mass="56042">MAVSHTYITTTIPYVNARPHLGFALELVQADVLARHHRRKGERVRFQTGTDDNSLKNVLAAEAAGVGVQEFVDGNAAAFVGLAAPLSLSVDDVIRTSGDPRHRVGVERFWRACRDSGDLYLRHYEGLYCVGCEQFYTEDELSGGRCPEHGTEPQRVSERNWFFRLSRYADRLYHLIETGALRIEPAGRRNEVLAFIAGGLSDFSISRSVERARGWGIPVPDDPTQVVYVWWDALGNYLTALGYGTGAGDHRRWWTDAGRRVHLLGKGVLRFHAVYWPAMLLSAGEPLPTDLLIHDYLTAGGQKISKSGGVTVDPVTLADRYGTDAVRWWLLREVPRTGDADFTVERLVTRANDELANGLGNLVNRVVAMIHRYRDGRVPTPGTPAPLAESLTEALTRAPTLIDAALADFDFRHATTALWTVVDEANRYVNLIRPWDLIKLERDGTPQAALHLDAVLATLHHTCQELAGLLLPFLPDTADRIATQCTPQDGLLPAPLPVFPRLTAPE</sequence>
<evidence type="ECO:0000256" key="3">
    <source>
        <dbReference type="ARBA" id="ARBA00018753"/>
    </source>
</evidence>
<dbReference type="PANTHER" id="PTHR43326">
    <property type="entry name" value="METHIONYL-TRNA SYNTHETASE"/>
    <property type="match status" value="1"/>
</dbReference>
<accession>A0ABW1NG31</accession>
<evidence type="ECO:0000313" key="13">
    <source>
        <dbReference type="EMBL" id="MFC6082288.1"/>
    </source>
</evidence>
<feature type="domain" description="Methionyl/Leucyl tRNA synthetase" evidence="11">
    <location>
        <begin position="149"/>
        <end position="366"/>
    </location>
</feature>
<evidence type="ECO:0000256" key="9">
    <source>
        <dbReference type="ARBA" id="ARBA00030904"/>
    </source>
</evidence>
<organism evidence="13 14">
    <name type="scientific">Sphaerisporangium aureirubrum</name>
    <dbReference type="NCBI Taxonomy" id="1544736"/>
    <lineage>
        <taxon>Bacteria</taxon>
        <taxon>Bacillati</taxon>
        <taxon>Actinomycetota</taxon>
        <taxon>Actinomycetes</taxon>
        <taxon>Streptosporangiales</taxon>
        <taxon>Streptosporangiaceae</taxon>
        <taxon>Sphaerisporangium</taxon>
    </lineage>
</organism>
<dbReference type="CDD" id="cd00814">
    <property type="entry name" value="MetRS_core"/>
    <property type="match status" value="1"/>
</dbReference>
<comment type="caution">
    <text evidence="13">The sequence shown here is derived from an EMBL/GenBank/DDBJ whole genome shotgun (WGS) entry which is preliminary data.</text>
</comment>
<dbReference type="GO" id="GO:0004825">
    <property type="term" value="F:methionine-tRNA ligase activity"/>
    <property type="evidence" value="ECO:0007669"/>
    <property type="project" value="UniProtKB-EC"/>
</dbReference>
<dbReference type="EMBL" id="JBHSRF010000015">
    <property type="protein sequence ID" value="MFC6082288.1"/>
    <property type="molecule type" value="Genomic_DNA"/>
</dbReference>
<protein>
    <recommendedName>
        <fullName evidence="3">Methionine--tRNA ligase</fullName>
        <ecNumber evidence="2">6.1.1.10</ecNumber>
    </recommendedName>
    <alternativeName>
        <fullName evidence="9">Methionyl-tRNA synthetase</fullName>
    </alternativeName>
</protein>
<dbReference type="Pfam" id="PF09334">
    <property type="entry name" value="tRNA-synt_1g"/>
    <property type="match status" value="1"/>
</dbReference>
<evidence type="ECO:0000256" key="4">
    <source>
        <dbReference type="ARBA" id="ARBA00022598"/>
    </source>
</evidence>
<evidence type="ECO:0000259" key="12">
    <source>
        <dbReference type="Pfam" id="PF19303"/>
    </source>
</evidence>
<comment type="similarity">
    <text evidence="10">Belongs to the class-I aminoacyl-tRNA synthetase family.</text>
</comment>
<evidence type="ECO:0000256" key="6">
    <source>
        <dbReference type="ARBA" id="ARBA00022840"/>
    </source>
</evidence>
<dbReference type="NCBIfam" id="TIGR00398">
    <property type="entry name" value="metG"/>
    <property type="match status" value="1"/>
</dbReference>
<keyword evidence="14" id="KW-1185">Reference proteome</keyword>
<keyword evidence="5 10" id="KW-0547">Nucleotide-binding</keyword>
<keyword evidence="4 10" id="KW-0436">Ligase</keyword>
<proteinExistence type="inferred from homology"/>
<dbReference type="PRINTS" id="PR01041">
    <property type="entry name" value="TRNASYNTHMET"/>
</dbReference>
<dbReference type="Gene3D" id="2.170.220.10">
    <property type="match status" value="1"/>
</dbReference>
<evidence type="ECO:0000256" key="8">
    <source>
        <dbReference type="ARBA" id="ARBA00023146"/>
    </source>
</evidence>
<dbReference type="InterPro" id="IPR033911">
    <property type="entry name" value="MetRS_core"/>
</dbReference>
<dbReference type="SUPFAM" id="SSF52374">
    <property type="entry name" value="Nucleotidylyl transferase"/>
    <property type="match status" value="1"/>
</dbReference>
<evidence type="ECO:0000313" key="14">
    <source>
        <dbReference type="Proteomes" id="UP001596137"/>
    </source>
</evidence>
<feature type="domain" description="Methionyl-tRNA synthetase anticodon-binding" evidence="12">
    <location>
        <begin position="378"/>
        <end position="489"/>
    </location>
</feature>
<dbReference type="RefSeq" id="WP_380751983.1">
    <property type="nucleotide sequence ID" value="NZ_JBHSRF010000015.1"/>
</dbReference>
<dbReference type="InterPro" id="IPR023457">
    <property type="entry name" value="Met-tRNA_synth_2"/>
</dbReference>
<dbReference type="PANTHER" id="PTHR43326:SF1">
    <property type="entry name" value="METHIONINE--TRNA LIGASE, MITOCHONDRIAL"/>
    <property type="match status" value="1"/>
</dbReference>
<dbReference type="InterPro" id="IPR015413">
    <property type="entry name" value="Methionyl/Leucyl_tRNA_Synth"/>
</dbReference>
<name>A0ABW1NG31_9ACTN</name>
<keyword evidence="8 10" id="KW-0030">Aminoacyl-tRNA synthetase</keyword>
<dbReference type="InterPro" id="IPR009080">
    <property type="entry name" value="tRNAsynth_Ia_anticodon-bd"/>
</dbReference>
<dbReference type="Proteomes" id="UP001596137">
    <property type="component" value="Unassembled WGS sequence"/>
</dbReference>
<dbReference type="InterPro" id="IPR014758">
    <property type="entry name" value="Met-tRNA_synth"/>
</dbReference>
<comment type="function">
    <text evidence="1">Is required not only for elongation of protein synthesis but also for the initiation of all mRNA translation through initiator tRNA(fMet) aminoacylation.</text>
</comment>
<dbReference type="InterPro" id="IPR041872">
    <property type="entry name" value="Anticodon_Met"/>
</dbReference>